<gene>
    <name evidence="2" type="ORF">C1H46_044934</name>
</gene>
<comment type="caution">
    <text evidence="2">The sequence shown here is derived from an EMBL/GenBank/DDBJ whole genome shotgun (WGS) entry which is preliminary data.</text>
</comment>
<protein>
    <submittedName>
        <fullName evidence="2">Uncharacterized protein</fullName>
    </submittedName>
</protein>
<name>A0A540K5Q3_MALBA</name>
<evidence type="ECO:0000313" key="2">
    <source>
        <dbReference type="EMBL" id="TQD69533.1"/>
    </source>
</evidence>
<dbReference type="AlphaFoldDB" id="A0A540K5Q3"/>
<feature type="region of interest" description="Disordered" evidence="1">
    <location>
        <begin position="1"/>
        <end position="42"/>
    </location>
</feature>
<feature type="compositionally biased region" description="Basic and acidic residues" evidence="1">
    <location>
        <begin position="1"/>
        <end position="14"/>
    </location>
</feature>
<reference evidence="2 3" key="1">
    <citation type="journal article" date="2019" name="G3 (Bethesda)">
        <title>Sequencing of a Wild Apple (Malus baccata) Genome Unravels the Differences Between Cultivated and Wild Apple Species Regarding Disease Resistance and Cold Tolerance.</title>
        <authorList>
            <person name="Chen X."/>
        </authorList>
    </citation>
    <scope>NUCLEOTIDE SEQUENCE [LARGE SCALE GENOMIC DNA]</scope>
    <source>
        <strain evidence="3">cv. Shandingzi</strain>
        <tissue evidence="2">Leaves</tissue>
    </source>
</reference>
<organism evidence="2 3">
    <name type="scientific">Malus baccata</name>
    <name type="common">Siberian crab apple</name>
    <name type="synonym">Pyrus baccata</name>
    <dbReference type="NCBI Taxonomy" id="106549"/>
    <lineage>
        <taxon>Eukaryota</taxon>
        <taxon>Viridiplantae</taxon>
        <taxon>Streptophyta</taxon>
        <taxon>Embryophyta</taxon>
        <taxon>Tracheophyta</taxon>
        <taxon>Spermatophyta</taxon>
        <taxon>Magnoliopsida</taxon>
        <taxon>eudicotyledons</taxon>
        <taxon>Gunneridae</taxon>
        <taxon>Pentapetalae</taxon>
        <taxon>rosids</taxon>
        <taxon>fabids</taxon>
        <taxon>Rosales</taxon>
        <taxon>Rosaceae</taxon>
        <taxon>Amygdaloideae</taxon>
        <taxon>Maleae</taxon>
        <taxon>Malus</taxon>
    </lineage>
</organism>
<sequence length="65" mass="7523">MSKRAFGLEEWRPEGKRRRVSQRVGDSMRNQARGGDIVGPHPGRRCLPYGAWRNRREMKVGAAMR</sequence>
<evidence type="ECO:0000256" key="1">
    <source>
        <dbReference type="SAM" id="MobiDB-lite"/>
    </source>
</evidence>
<proteinExistence type="predicted"/>
<dbReference type="Proteomes" id="UP000315295">
    <property type="component" value="Unassembled WGS sequence"/>
</dbReference>
<keyword evidence="3" id="KW-1185">Reference proteome</keyword>
<dbReference type="EMBL" id="VIEB01003305">
    <property type="protein sequence ID" value="TQD69533.1"/>
    <property type="molecule type" value="Genomic_DNA"/>
</dbReference>
<evidence type="ECO:0000313" key="3">
    <source>
        <dbReference type="Proteomes" id="UP000315295"/>
    </source>
</evidence>
<accession>A0A540K5Q3</accession>